<keyword evidence="3" id="KW-0687">Ribonucleoprotein</keyword>
<dbReference type="EnsemblMetazoa" id="CPIJ016350-RA">
    <property type="protein sequence ID" value="CPIJ016350-PA"/>
    <property type="gene ID" value="CPIJ016350"/>
</dbReference>
<evidence type="ECO:0000313" key="4">
    <source>
        <dbReference type="EMBL" id="EDS44006.1"/>
    </source>
</evidence>
<evidence type="ECO:0000256" key="1">
    <source>
        <dbReference type="ARBA" id="ARBA00006194"/>
    </source>
</evidence>
<comment type="similarity">
    <text evidence="1">Belongs to the universal ribosomal protein uS11 family.</text>
</comment>
<dbReference type="STRING" id="7176.B0XB36"/>
<dbReference type="Proteomes" id="UP000002320">
    <property type="component" value="Unassembled WGS sequence"/>
</dbReference>
<dbReference type="InterPro" id="IPR036967">
    <property type="entry name" value="Ribosomal_uS11_sf"/>
</dbReference>
<dbReference type="KEGG" id="cqu:CpipJ_CPIJ016350"/>
<gene>
    <name evidence="5" type="primary">6050214</name>
    <name evidence="4" type="ORF">CpipJ_CPIJ016350</name>
</gene>
<dbReference type="SUPFAM" id="SSF53137">
    <property type="entry name" value="Translational machinery components"/>
    <property type="match status" value="1"/>
</dbReference>
<dbReference type="GO" id="GO:0006412">
    <property type="term" value="P:translation"/>
    <property type="evidence" value="ECO:0007669"/>
    <property type="project" value="InterPro"/>
</dbReference>
<dbReference type="EMBL" id="DS232610">
    <property type="protein sequence ID" value="EDS44006.1"/>
    <property type="molecule type" value="Genomic_DNA"/>
</dbReference>
<proteinExistence type="inferred from homology"/>
<sequence length="116" mass="12816">MFQSINGKIVWRRSRFYSDEIVFGVAYVYASFNDTFVHVTDLLGKSRLIVTRLALRCYVAALYVGGKCKSLGITSLHMKLRAAGGTCTKTPRPGAQSVLRALARSSMSIVKIINIL</sequence>
<dbReference type="Pfam" id="PF00411">
    <property type="entry name" value="Ribosomal_S11"/>
    <property type="match status" value="1"/>
</dbReference>
<evidence type="ECO:0000313" key="6">
    <source>
        <dbReference type="Proteomes" id="UP000002320"/>
    </source>
</evidence>
<keyword evidence="6" id="KW-1185">Reference proteome</keyword>
<accession>B0XB36</accession>
<dbReference type="GO" id="GO:0003735">
    <property type="term" value="F:structural constituent of ribosome"/>
    <property type="evidence" value="ECO:0007669"/>
    <property type="project" value="InterPro"/>
</dbReference>
<reference evidence="4" key="1">
    <citation type="submission" date="2007-03" db="EMBL/GenBank/DDBJ databases">
        <title>Annotation of Culex pipiens quinquefasciatus.</title>
        <authorList>
            <consortium name="The Broad Institute Genome Sequencing Platform"/>
            <person name="Atkinson P.W."/>
            <person name="Hemingway J."/>
            <person name="Christensen B.M."/>
            <person name="Higgs S."/>
            <person name="Kodira C."/>
            <person name="Hannick L."/>
            <person name="Megy K."/>
            <person name="O'Leary S."/>
            <person name="Pearson M."/>
            <person name="Haas B.J."/>
            <person name="Mauceli E."/>
            <person name="Wortman J.R."/>
            <person name="Lee N.H."/>
            <person name="Guigo R."/>
            <person name="Stanke M."/>
            <person name="Alvarado L."/>
            <person name="Amedeo P."/>
            <person name="Antoine C.H."/>
            <person name="Arensburger P."/>
            <person name="Bidwell S.L."/>
            <person name="Crawford M."/>
            <person name="Camaro F."/>
            <person name="Devon K."/>
            <person name="Engels R."/>
            <person name="Hammond M."/>
            <person name="Howarth C."/>
            <person name="Koehrsen M."/>
            <person name="Lawson D."/>
            <person name="Montgomery P."/>
            <person name="Nene V."/>
            <person name="Nusbaum C."/>
            <person name="Puiu D."/>
            <person name="Romero-Severson J."/>
            <person name="Severson D.W."/>
            <person name="Shumway M."/>
            <person name="Sisk P."/>
            <person name="Stolte C."/>
            <person name="Zeng Q."/>
            <person name="Eisenstadt E."/>
            <person name="Fraser-Liggett C."/>
            <person name="Strausberg R."/>
            <person name="Galagan J."/>
            <person name="Birren B."/>
            <person name="Collins F.H."/>
        </authorList>
    </citation>
    <scope>NUCLEOTIDE SEQUENCE [LARGE SCALE GENOMIC DNA]</scope>
    <source>
        <strain evidence="4">JHB</strain>
    </source>
</reference>
<dbReference type="PANTHER" id="PTHR11759">
    <property type="entry name" value="40S RIBOSOMAL PROTEIN S14/30S RIBOSOMAL PROTEIN S11"/>
    <property type="match status" value="1"/>
</dbReference>
<dbReference type="VEuPathDB" id="VectorBase:CPIJ016350"/>
<dbReference type="VEuPathDB" id="VectorBase:CQUJHB012391"/>
<dbReference type="GO" id="GO:1990904">
    <property type="term" value="C:ribonucleoprotein complex"/>
    <property type="evidence" value="ECO:0007669"/>
    <property type="project" value="UniProtKB-KW"/>
</dbReference>
<evidence type="ECO:0000256" key="3">
    <source>
        <dbReference type="ARBA" id="ARBA00023274"/>
    </source>
</evidence>
<dbReference type="eggNOG" id="KOG0407">
    <property type="taxonomic scope" value="Eukaryota"/>
</dbReference>
<name>B0XB36_CULQU</name>
<dbReference type="Gene3D" id="3.30.420.80">
    <property type="entry name" value="Ribosomal protein S11"/>
    <property type="match status" value="1"/>
</dbReference>
<dbReference type="AlphaFoldDB" id="B0XB36"/>
<reference evidence="5" key="2">
    <citation type="submission" date="2020-05" db="UniProtKB">
        <authorList>
            <consortium name="EnsemblMetazoa"/>
        </authorList>
    </citation>
    <scope>IDENTIFICATION</scope>
    <source>
        <strain evidence="5">JHB</strain>
    </source>
</reference>
<evidence type="ECO:0000256" key="2">
    <source>
        <dbReference type="ARBA" id="ARBA00022980"/>
    </source>
</evidence>
<dbReference type="OrthoDB" id="1677536at2759"/>
<protein>
    <submittedName>
        <fullName evidence="4 5">40S ribosomal protein S14-3</fullName>
    </submittedName>
</protein>
<dbReference type="InterPro" id="IPR001971">
    <property type="entry name" value="Ribosomal_uS11"/>
</dbReference>
<organism>
    <name type="scientific">Culex quinquefasciatus</name>
    <name type="common">Southern house mosquito</name>
    <name type="synonym">Culex pungens</name>
    <dbReference type="NCBI Taxonomy" id="7176"/>
    <lineage>
        <taxon>Eukaryota</taxon>
        <taxon>Metazoa</taxon>
        <taxon>Ecdysozoa</taxon>
        <taxon>Arthropoda</taxon>
        <taxon>Hexapoda</taxon>
        <taxon>Insecta</taxon>
        <taxon>Pterygota</taxon>
        <taxon>Neoptera</taxon>
        <taxon>Endopterygota</taxon>
        <taxon>Diptera</taxon>
        <taxon>Nematocera</taxon>
        <taxon>Culicoidea</taxon>
        <taxon>Culicidae</taxon>
        <taxon>Culicinae</taxon>
        <taxon>Culicini</taxon>
        <taxon>Culex</taxon>
        <taxon>Culex</taxon>
    </lineage>
</organism>
<keyword evidence="2 4" id="KW-0689">Ribosomal protein</keyword>
<dbReference type="InParanoid" id="B0XB36"/>
<dbReference type="GO" id="GO:0005840">
    <property type="term" value="C:ribosome"/>
    <property type="evidence" value="ECO:0007669"/>
    <property type="project" value="UniProtKB-KW"/>
</dbReference>
<dbReference type="PIRSF" id="PIRSF002131">
    <property type="entry name" value="Ribosomal_S11"/>
    <property type="match status" value="1"/>
</dbReference>
<evidence type="ECO:0000313" key="5">
    <source>
        <dbReference type="EnsemblMetazoa" id="CPIJ016350-PA"/>
    </source>
</evidence>
<dbReference type="HOGENOM" id="CLU_072439_6_2_1"/>